<accession>A0A2D1TW82</accession>
<keyword evidence="1" id="KW-0472">Membrane</keyword>
<keyword evidence="1" id="KW-0812">Transmembrane</keyword>
<evidence type="ECO:0000259" key="2">
    <source>
        <dbReference type="PROSITE" id="PS51782"/>
    </source>
</evidence>
<reference evidence="3 4" key="1">
    <citation type="submission" date="2017-10" db="EMBL/GenBank/DDBJ databases">
        <title>Complete genome sequence of Collinsella aerofaciens isolated from the gut of a healthy adult Indian.</title>
        <authorList>
            <person name="Bag S."/>
            <person name="Ghosh T.S."/>
            <person name="Das B."/>
        </authorList>
    </citation>
    <scope>NUCLEOTIDE SEQUENCE [LARGE SCALE GENOMIC DNA]</scope>
    <source>
        <strain evidence="4">indica</strain>
    </source>
</reference>
<gene>
    <name evidence="3" type="ORF">CSV91_03165</name>
</gene>
<feature type="transmembrane region" description="Helical" evidence="1">
    <location>
        <begin position="61"/>
        <end position="81"/>
    </location>
</feature>
<evidence type="ECO:0000256" key="1">
    <source>
        <dbReference type="SAM" id="Phobius"/>
    </source>
</evidence>
<dbReference type="InterPro" id="IPR036779">
    <property type="entry name" value="LysM_dom_sf"/>
</dbReference>
<protein>
    <recommendedName>
        <fullName evidence="2">LysM domain-containing protein</fullName>
    </recommendedName>
</protein>
<proteinExistence type="predicted"/>
<dbReference type="Proteomes" id="UP000225608">
    <property type="component" value="Chromosome"/>
</dbReference>
<keyword evidence="1" id="KW-1133">Transmembrane helix</keyword>
<dbReference type="Gene3D" id="3.10.350.10">
    <property type="entry name" value="LysM domain"/>
    <property type="match status" value="1"/>
</dbReference>
<dbReference type="PROSITE" id="PS51782">
    <property type="entry name" value="LYSM"/>
    <property type="match status" value="1"/>
</dbReference>
<dbReference type="EMBL" id="CP024160">
    <property type="protein sequence ID" value="ATP53619.1"/>
    <property type="molecule type" value="Genomic_DNA"/>
</dbReference>
<organism evidence="3 4">
    <name type="scientific">Collinsella aerofaciens</name>
    <dbReference type="NCBI Taxonomy" id="74426"/>
    <lineage>
        <taxon>Bacteria</taxon>
        <taxon>Bacillati</taxon>
        <taxon>Actinomycetota</taxon>
        <taxon>Coriobacteriia</taxon>
        <taxon>Coriobacteriales</taxon>
        <taxon>Coriobacteriaceae</taxon>
        <taxon>Collinsella</taxon>
    </lineage>
</organism>
<dbReference type="KEGG" id="caer:CSV91_03165"/>
<dbReference type="Pfam" id="PF01476">
    <property type="entry name" value="LysM"/>
    <property type="match status" value="1"/>
</dbReference>
<dbReference type="SUPFAM" id="SSF54106">
    <property type="entry name" value="LysM domain"/>
    <property type="match status" value="1"/>
</dbReference>
<name>A0A2D1TW82_9ACTN</name>
<evidence type="ECO:0000313" key="4">
    <source>
        <dbReference type="Proteomes" id="UP000225608"/>
    </source>
</evidence>
<evidence type="ECO:0000313" key="3">
    <source>
        <dbReference type="EMBL" id="ATP53619.1"/>
    </source>
</evidence>
<sequence>MMNATNMVQGNLALKLETPAEPTFTVVQGGRSGIQPLTVKPAHNQQTVVAPARVALKVPTIVAVAVALTLFFVLATSVFSARHAAYAESVSNVTYETIRVQPGDSLWSLAEEYPIEGLSTQETSDMIRNVNHLEHGSLAAGAHLKVPARS</sequence>
<dbReference type="CDD" id="cd00118">
    <property type="entry name" value="LysM"/>
    <property type="match status" value="1"/>
</dbReference>
<dbReference type="AlphaFoldDB" id="A0A2D1TW82"/>
<feature type="domain" description="LysM" evidence="2">
    <location>
        <begin position="96"/>
        <end position="146"/>
    </location>
</feature>
<dbReference type="InterPro" id="IPR018392">
    <property type="entry name" value="LysM"/>
</dbReference>